<keyword evidence="3" id="KW-1185">Reference proteome</keyword>
<dbReference type="HOGENOM" id="CLU_572400_0_0_1"/>
<evidence type="ECO:0000313" key="2">
    <source>
        <dbReference type="EMBL" id="EPS39876.1"/>
    </source>
</evidence>
<comment type="caution">
    <text evidence="2">The sequence shown here is derived from an EMBL/GenBank/DDBJ whole genome shotgun (WGS) entry which is preliminary data.</text>
</comment>
<dbReference type="OrthoDB" id="5351275at2759"/>
<dbReference type="AlphaFoldDB" id="S8AFG9"/>
<feature type="region of interest" description="Disordered" evidence="1">
    <location>
        <begin position="229"/>
        <end position="261"/>
    </location>
</feature>
<organism evidence="2 3">
    <name type="scientific">Dactylellina haptotyla (strain CBS 200.50)</name>
    <name type="common">Nematode-trapping fungus</name>
    <name type="synonym">Monacrosporium haptotylum</name>
    <dbReference type="NCBI Taxonomy" id="1284197"/>
    <lineage>
        <taxon>Eukaryota</taxon>
        <taxon>Fungi</taxon>
        <taxon>Dikarya</taxon>
        <taxon>Ascomycota</taxon>
        <taxon>Pezizomycotina</taxon>
        <taxon>Orbiliomycetes</taxon>
        <taxon>Orbiliales</taxon>
        <taxon>Orbiliaceae</taxon>
        <taxon>Dactylellina</taxon>
    </lineage>
</organism>
<dbReference type="Proteomes" id="UP000015100">
    <property type="component" value="Unassembled WGS sequence"/>
</dbReference>
<sequence length="477" mass="54642">MYRPWSIESLTADPVLPPLEQRTLEERVQALETKLRQSNPDHPCDCKYELSLLEGKLGTLREHPFERRLDRVERKQRRDGVNLSQIYTEFQDYKEKTITLMEDYNWEYDPEGFQFTIKSTNIVLVVEKLVSRMKLFEKYMKWSEARLKALHDCYQDMKENVSVATTFNIEQMMDCQDNVADELIDLRDETTELKQRVAELKGMKDGFTNDIQLVAERVDTRVKELEDTISSIPKEATPSSKLSSTSQRTSKRGTSFINTSDSTDRTIWVPGTSITPNVIPYTQNIPTVLEQPEGWGDARAEICRELEESQLRYYSSQQFSDGDGAACPPLDTNLEEILANTPSKKKKKKKKTRKQKSDYSIADGATVKVEEDSQMIRQLSPTSILEDNDCNEHTITEPPFEQVDIEPPNDKEFDPKIADQATKLILSQKSKPAIKKSKPSSIRKPKDKAKYLSLDEVFKQGKSAQAWSTAIKVGKTS</sequence>
<reference evidence="2 3" key="1">
    <citation type="journal article" date="2013" name="PLoS Genet.">
        <title>Genomic mechanisms accounting for the adaptation to parasitism in nematode-trapping fungi.</title>
        <authorList>
            <person name="Meerupati T."/>
            <person name="Andersson K.M."/>
            <person name="Friman E."/>
            <person name="Kumar D."/>
            <person name="Tunlid A."/>
            <person name="Ahren D."/>
        </authorList>
    </citation>
    <scope>NUCLEOTIDE SEQUENCE [LARGE SCALE GENOMIC DNA]</scope>
    <source>
        <strain evidence="2 3">CBS 200.50</strain>
    </source>
</reference>
<feature type="region of interest" description="Disordered" evidence="1">
    <location>
        <begin position="340"/>
        <end position="359"/>
    </location>
</feature>
<proteinExistence type="predicted"/>
<gene>
    <name evidence="2" type="ORF">H072_6224</name>
</gene>
<protein>
    <submittedName>
        <fullName evidence="2">Uncharacterized protein</fullName>
    </submittedName>
</protein>
<feature type="compositionally biased region" description="Basic residues" evidence="1">
    <location>
        <begin position="343"/>
        <end position="354"/>
    </location>
</feature>
<evidence type="ECO:0000256" key="1">
    <source>
        <dbReference type="SAM" id="MobiDB-lite"/>
    </source>
</evidence>
<evidence type="ECO:0000313" key="3">
    <source>
        <dbReference type="Proteomes" id="UP000015100"/>
    </source>
</evidence>
<reference evidence="3" key="2">
    <citation type="submission" date="2013-04" db="EMBL/GenBank/DDBJ databases">
        <title>Genomic mechanisms accounting for the adaptation to parasitism in nematode-trapping fungi.</title>
        <authorList>
            <person name="Ahren D.G."/>
        </authorList>
    </citation>
    <scope>NUCLEOTIDE SEQUENCE [LARGE SCALE GENOMIC DNA]</scope>
    <source>
        <strain evidence="3">CBS 200.50</strain>
    </source>
</reference>
<dbReference type="EMBL" id="AQGS01000443">
    <property type="protein sequence ID" value="EPS39876.1"/>
    <property type="molecule type" value="Genomic_DNA"/>
</dbReference>
<dbReference type="OMA" id="CDCKYEL"/>
<accession>S8AFG9</accession>
<feature type="compositionally biased region" description="Low complexity" evidence="1">
    <location>
        <begin position="239"/>
        <end position="248"/>
    </location>
</feature>
<name>S8AFG9_DACHA</name>